<reference evidence="3 4" key="1">
    <citation type="submission" date="2019-01" db="EMBL/GenBank/DDBJ databases">
        <title>Bacillus sp. M5HDSG1-1, whole genome shotgun sequence.</title>
        <authorList>
            <person name="Tuo L."/>
        </authorList>
    </citation>
    <scope>NUCLEOTIDE SEQUENCE [LARGE SCALE GENOMIC DNA]</scope>
    <source>
        <strain evidence="3 4">M5HDSG1-1</strain>
    </source>
</reference>
<accession>A0A3S2W6Q1</accession>
<dbReference type="AlphaFoldDB" id="A0A3S2W6Q1"/>
<feature type="domain" description="Membrane protein NfeD2 N-terminal transmembrane" evidence="2">
    <location>
        <begin position="1"/>
        <end position="98"/>
    </location>
</feature>
<keyword evidence="1" id="KW-1133">Transmembrane helix</keyword>
<evidence type="ECO:0000313" key="3">
    <source>
        <dbReference type="EMBL" id="RVT67300.1"/>
    </source>
</evidence>
<sequence length="170" mass="18424">MELFGFSLPSIYLALLVISGILILFSIFFSDILHTDIGILNPTVLLSFLTILSACGYLLERYSGLNSIVIIVVSALAAFIAALSFHFFVLIPLSSAEESLVYNEESLKGRVGKVITTIPMDGYGEIIIESTSGNISKTAASFYNEAIENGIEIIVIEVKDSIAYVVPYEG</sequence>
<keyword evidence="4" id="KW-1185">Reference proteome</keyword>
<evidence type="ECO:0000313" key="4">
    <source>
        <dbReference type="Proteomes" id="UP000288024"/>
    </source>
</evidence>
<name>A0A3S2W6Q1_9BACI</name>
<gene>
    <name evidence="3" type="ORF">EM808_02135</name>
</gene>
<keyword evidence="1" id="KW-0472">Membrane</keyword>
<comment type="caution">
    <text evidence="3">The sequence shown here is derived from an EMBL/GenBank/DDBJ whole genome shotgun (WGS) entry which is preliminary data.</text>
</comment>
<dbReference type="EMBL" id="RZTZ01000001">
    <property type="protein sequence ID" value="RVT67300.1"/>
    <property type="molecule type" value="Genomic_DNA"/>
</dbReference>
<feature type="transmembrane region" description="Helical" evidence="1">
    <location>
        <begin position="12"/>
        <end position="33"/>
    </location>
</feature>
<feature type="transmembrane region" description="Helical" evidence="1">
    <location>
        <begin position="68"/>
        <end position="91"/>
    </location>
</feature>
<dbReference type="InterPro" id="IPR058653">
    <property type="entry name" value="NfeD2_TM"/>
</dbReference>
<dbReference type="GeneID" id="87615460"/>
<dbReference type="Proteomes" id="UP000288024">
    <property type="component" value="Unassembled WGS sequence"/>
</dbReference>
<protein>
    <recommendedName>
        <fullName evidence="2">Membrane protein NfeD2 N-terminal transmembrane domain-containing protein</fullName>
    </recommendedName>
</protein>
<evidence type="ECO:0000259" key="2">
    <source>
        <dbReference type="Pfam" id="PF25842"/>
    </source>
</evidence>
<organism evidence="3 4">
    <name type="scientific">Niallia taxi</name>
    <dbReference type="NCBI Taxonomy" id="2499688"/>
    <lineage>
        <taxon>Bacteria</taxon>
        <taxon>Bacillati</taxon>
        <taxon>Bacillota</taxon>
        <taxon>Bacilli</taxon>
        <taxon>Bacillales</taxon>
        <taxon>Bacillaceae</taxon>
        <taxon>Niallia</taxon>
    </lineage>
</organism>
<dbReference type="InterPro" id="IPR012340">
    <property type="entry name" value="NA-bd_OB-fold"/>
</dbReference>
<dbReference type="Pfam" id="PF25842">
    <property type="entry name" value="NfeD_TM"/>
    <property type="match status" value="1"/>
</dbReference>
<dbReference type="Gene3D" id="2.40.50.140">
    <property type="entry name" value="Nucleic acid-binding proteins"/>
    <property type="match status" value="1"/>
</dbReference>
<evidence type="ECO:0000256" key="1">
    <source>
        <dbReference type="SAM" id="Phobius"/>
    </source>
</evidence>
<dbReference type="RefSeq" id="WP_127735139.1">
    <property type="nucleotide sequence ID" value="NZ_JAMAVA010000002.1"/>
</dbReference>
<keyword evidence="1" id="KW-0812">Transmembrane</keyword>
<proteinExistence type="predicted"/>
<feature type="transmembrane region" description="Helical" evidence="1">
    <location>
        <begin position="39"/>
        <end position="59"/>
    </location>
</feature>